<protein>
    <submittedName>
        <fullName evidence="2">Uncharacterized protein</fullName>
    </submittedName>
</protein>
<evidence type="ECO:0000313" key="2">
    <source>
        <dbReference type="EMBL" id="KAF7015703.1"/>
    </source>
</evidence>
<proteinExistence type="predicted"/>
<organism evidence="2">
    <name type="scientific">Triticum aestivum</name>
    <name type="common">Wheat</name>
    <dbReference type="NCBI Taxonomy" id="4565"/>
    <lineage>
        <taxon>Eukaryota</taxon>
        <taxon>Viridiplantae</taxon>
        <taxon>Streptophyta</taxon>
        <taxon>Embryophyta</taxon>
        <taxon>Tracheophyta</taxon>
        <taxon>Spermatophyta</taxon>
        <taxon>Magnoliopsida</taxon>
        <taxon>Liliopsida</taxon>
        <taxon>Poales</taxon>
        <taxon>Poaceae</taxon>
        <taxon>BOP clade</taxon>
        <taxon>Pooideae</taxon>
        <taxon>Triticodae</taxon>
        <taxon>Triticeae</taxon>
        <taxon>Triticinae</taxon>
        <taxon>Triticum</taxon>
    </lineage>
</organism>
<gene>
    <name evidence="2" type="ORF">CFC21_029475</name>
</gene>
<accession>A0A9R1ESM6</accession>
<reference evidence="2" key="1">
    <citation type="journal article" date="2017" name="Gigascience">
        <title>The first near-complete assembly of the hexaploid bread wheat genome, Triticum aestivum.</title>
        <authorList>
            <person name="Zimin A.V."/>
            <person name="Puiu D."/>
            <person name="Hall R."/>
            <person name="Kingan S."/>
            <person name="Clavijo B.J."/>
            <person name="Salzberg S.L."/>
        </authorList>
    </citation>
    <scope>NUCLEOTIDE SEQUENCE</scope>
    <source>
        <tissue evidence="2">Leaf</tissue>
    </source>
</reference>
<name>A0A9R1ESM6_WHEAT</name>
<reference evidence="2" key="2">
    <citation type="submission" date="2020-03" db="EMBL/GenBank/DDBJ databases">
        <title>The second near-complete assembly of the hexaploid bread wheat (Triticum aestivum) genome.</title>
        <authorList>
            <person name="Zimin A.V."/>
            <person name="Puiu D."/>
            <person name="Shumante A."/>
            <person name="Alonge M."/>
            <person name="Salzberg S.L."/>
        </authorList>
    </citation>
    <scope>NUCLEOTIDE SEQUENCE</scope>
    <source>
        <tissue evidence="2">Leaf</tissue>
    </source>
</reference>
<feature type="region of interest" description="Disordered" evidence="1">
    <location>
        <begin position="1"/>
        <end position="26"/>
    </location>
</feature>
<feature type="non-terminal residue" evidence="2">
    <location>
        <position position="26"/>
    </location>
</feature>
<dbReference type="Proteomes" id="UP000815260">
    <property type="component" value="Chromosome 2D"/>
</dbReference>
<dbReference type="EMBL" id="CM022216">
    <property type="protein sequence ID" value="KAF7015703.1"/>
    <property type="molecule type" value="Genomic_DNA"/>
</dbReference>
<evidence type="ECO:0000256" key="1">
    <source>
        <dbReference type="SAM" id="MobiDB-lite"/>
    </source>
</evidence>
<dbReference type="AlphaFoldDB" id="A0A9R1ESM6"/>
<comment type="caution">
    <text evidence="2">The sequence shown here is derived from an EMBL/GenBank/DDBJ whole genome shotgun (WGS) entry which is preliminary data.</text>
</comment>
<sequence>AAAELSPCSATATAGLRALPRAPPHR</sequence>
<feature type="non-terminal residue" evidence="2">
    <location>
        <position position="1"/>
    </location>
</feature>